<dbReference type="KEGG" id="aman:B6F84_13635"/>
<proteinExistence type="predicted"/>
<dbReference type="GeneID" id="41591981"/>
<feature type="coiled-coil region" evidence="1">
    <location>
        <begin position="497"/>
        <end position="534"/>
    </location>
</feature>
<keyword evidence="4" id="KW-1185">Reference proteome</keyword>
<keyword evidence="1" id="KW-0175">Coiled coil</keyword>
<evidence type="ECO:0000313" key="4">
    <source>
        <dbReference type="Proteomes" id="UP000193404"/>
    </source>
</evidence>
<protein>
    <recommendedName>
        <fullName evidence="2">Novel STAND NTPase 3 domain-containing protein</fullName>
    </recommendedName>
</protein>
<dbReference type="EMBL" id="CP020477">
    <property type="protein sequence ID" value="ARM76954.1"/>
    <property type="molecule type" value="Genomic_DNA"/>
</dbReference>
<dbReference type="Pfam" id="PF20720">
    <property type="entry name" value="nSTAND3"/>
    <property type="match status" value="1"/>
</dbReference>
<dbReference type="Proteomes" id="UP000193404">
    <property type="component" value="Chromosome"/>
</dbReference>
<reference evidence="3 4" key="1">
    <citation type="submission" date="2017-03" db="EMBL/GenBank/DDBJ databases">
        <title>Sulfur activation and transportation mechanism of thermophilic Archaea Acidianus manzaensis YN-25.</title>
        <authorList>
            <person name="Ma Y."/>
            <person name="Yang Y."/>
            <person name="Xia J."/>
        </authorList>
    </citation>
    <scope>NUCLEOTIDE SEQUENCE [LARGE SCALE GENOMIC DNA]</scope>
    <source>
        <strain evidence="3 4">YN-25</strain>
    </source>
</reference>
<sequence>MPQNFEEKFLEPFIRETEKTEKYICDILREKGNQVKIIIVGPPLSGKKYFINHLKTYPCEGLDIDPSKIVEKVLSYEEEKVPVDDQNKIKEFFKKFQEKLKNLFTTSVPLNDLERELVGDDKRSKERIRLLLEKKEVLFGDKISKAIVKSLKEIMKENEDAYIIPFWIPNKILSEDKDSQDIGKLNDILKEENTRINWFGINYVMPSLLNYIKEGKEDELRHQLKTLNELMEKTKIKDLIIGGIIDGGTEIITNNLNEILNKIIKPEVLNFISSTFGSIGGTLLSVLIGGAIRSNDENPLNGFLKLVIKWKTLNDDLRKFFAYSLAFYLGVSFNEVCQALEALNNEEKYKKLEQLIEETHPGIKQITGKDLPLFYNIQGEVVNIHEDEFNKVWELVKEELSNPTGKIIVIRGEMGVGKTYLAYRIARDIAEKYKDIKIYWIKGPGNFTDYMPVNRAVYLWDDSNFEENSWEIFKVGRNSKNKPNGPVIISLSNFRFNKMMEKLKDSYKENNEELKSIEQRIMEIETKQASEKELAEVFYSQLKLLEEQERNNSPQIETVQKFKDDIIRESKGLPIFIRFFFDKIRKGSISEEEIKKFLENMHNIHSLEEYVKNRVKDAYLSLYKNNGRLHEVKKEKLCLLSFLKLACMEGVNLNAFYPLVDEDEVEDQELKLLINALTKLQWRYIDEEEVRLPLFEVNYEGEVVPIHPSVLIGIEENLKEVLKAENIDTNYLENIEEKIREYIKKNKDKYLKVIESIEDPQNLVDLELNGLYPPYTLSLFWLLEEEEREKYEVWLLKYLMVIFEKSNRTILIDALGYVIFQIIYILQKDFLEVENIKHVIKYIYLKLIESNNETARLLAWLMLPELLDKRIINKEEAIQRKNYYLKLLESNNEIIRDDAWSKLSELLDKRIINKEDSNYFLKLLESNDEIARLLALLMLPLLPLIIVKEEAVKRKIYYLELLFSDISFISDGAKLILPELKARGIISDDEIKKTNNK</sequence>
<dbReference type="InterPro" id="IPR049050">
    <property type="entry name" value="nSTAND3"/>
</dbReference>
<name>A0A1W6K3D5_9CREN</name>
<feature type="domain" description="Novel STAND NTPase 3" evidence="2">
    <location>
        <begin position="406"/>
        <end position="543"/>
    </location>
</feature>
<evidence type="ECO:0000259" key="2">
    <source>
        <dbReference type="Pfam" id="PF20720"/>
    </source>
</evidence>
<accession>A0A1W6K3D5</accession>
<evidence type="ECO:0000313" key="3">
    <source>
        <dbReference type="EMBL" id="ARM76954.1"/>
    </source>
</evidence>
<dbReference type="InterPro" id="IPR027417">
    <property type="entry name" value="P-loop_NTPase"/>
</dbReference>
<dbReference type="Gene3D" id="3.40.50.300">
    <property type="entry name" value="P-loop containing nucleotide triphosphate hydrolases"/>
    <property type="match status" value="1"/>
</dbReference>
<evidence type="ECO:0000256" key="1">
    <source>
        <dbReference type="SAM" id="Coils"/>
    </source>
</evidence>
<organism evidence="3 4">
    <name type="scientific">Acidianus manzaensis</name>
    <dbReference type="NCBI Taxonomy" id="282676"/>
    <lineage>
        <taxon>Archaea</taxon>
        <taxon>Thermoproteota</taxon>
        <taxon>Thermoprotei</taxon>
        <taxon>Sulfolobales</taxon>
        <taxon>Sulfolobaceae</taxon>
        <taxon>Acidianus</taxon>
    </lineage>
</organism>
<dbReference type="RefSeq" id="WP_148692748.1">
    <property type="nucleotide sequence ID" value="NZ_CP020477.1"/>
</dbReference>
<gene>
    <name evidence="3" type="ORF">B6F84_13635</name>
</gene>
<dbReference type="SUPFAM" id="SSF52540">
    <property type="entry name" value="P-loop containing nucleoside triphosphate hydrolases"/>
    <property type="match status" value="1"/>
</dbReference>
<dbReference type="AlphaFoldDB" id="A0A1W6K3D5"/>